<dbReference type="EMBL" id="JAFBED010000005">
    <property type="protein sequence ID" value="MBM7620919.1"/>
    <property type="molecule type" value="Genomic_DNA"/>
</dbReference>
<reference evidence="10 11" key="1">
    <citation type="submission" date="2021-01" db="EMBL/GenBank/DDBJ databases">
        <title>Genomic Encyclopedia of Type Strains, Phase IV (KMG-IV): sequencing the most valuable type-strain genomes for metagenomic binning, comparative biology and taxonomic classification.</title>
        <authorList>
            <person name="Goeker M."/>
        </authorList>
    </citation>
    <scope>NUCLEOTIDE SEQUENCE [LARGE SCALE GENOMIC DNA]</scope>
    <source>
        <strain evidence="10 11">DSM 25879</strain>
    </source>
</reference>
<evidence type="ECO:0000313" key="10">
    <source>
        <dbReference type="EMBL" id="MBM7620919.1"/>
    </source>
</evidence>
<comment type="subcellular location">
    <subcellularLocation>
        <location evidence="8">Cytoplasm</location>
    </subcellularLocation>
    <text evidence="8">Localizes to cell poles and nucleoid.</text>
</comment>
<keyword evidence="7 8" id="KW-0131">Cell cycle</keyword>
<dbReference type="Pfam" id="PF13411">
    <property type="entry name" value="MerR_1"/>
    <property type="match status" value="1"/>
</dbReference>
<comment type="caution">
    <text evidence="10">The sequence shown here is derived from an EMBL/GenBank/DDBJ whole genome shotgun (WGS) entry which is preliminary data.</text>
</comment>
<protein>
    <recommendedName>
        <fullName evidence="8">Chromosome-anchoring protein RacA</fullName>
    </recommendedName>
</protein>
<gene>
    <name evidence="8" type="primary">racA</name>
    <name evidence="10" type="ORF">JOC95_002774</name>
</gene>
<dbReference type="InterPro" id="IPR000551">
    <property type="entry name" value="MerR-type_HTH_dom"/>
</dbReference>
<accession>A0ABS2P214</accession>
<evidence type="ECO:0000256" key="8">
    <source>
        <dbReference type="HAMAP-Rule" id="MF_01170"/>
    </source>
</evidence>
<evidence type="ECO:0000256" key="2">
    <source>
        <dbReference type="ARBA" id="ARBA00022618"/>
    </source>
</evidence>
<dbReference type="Gene3D" id="1.10.1660.10">
    <property type="match status" value="1"/>
</dbReference>
<keyword evidence="3 8" id="KW-0159">Chromosome partition</keyword>
<dbReference type="InterPro" id="IPR023522">
    <property type="entry name" value="Chrosome_anchoring_RacA"/>
</dbReference>
<keyword evidence="5 8" id="KW-0175">Coiled coil</keyword>
<proteinExistence type="inferred from homology"/>
<keyword evidence="6 8" id="KW-0238">DNA-binding</keyword>
<comment type="function">
    <text evidence="8">Required for the formation of axial filaments and for anchoring the origin regions at the cell poles in sporulating cells, thus ensuring proper chromosome segregation in the prespore. Binds in a dispersed manner throughout the chromosome but preferentially to sites clustered in the origin portion of the chromosome, causing condensation of the chromosome and its remodeling into an elongated, anchored structure.</text>
</comment>
<sequence length="169" mass="19900">MELKTHEVAKELGMAPRTIRKWVQKYKIPCSKNDYGHYVYDQKAISLLETLKANSEVAGTLDDYETPLQSTEPSTINPPFEPKEQKMDLLYDRINRVERLLDQKADEVVSYQLLQQRKEIEELTKRIGELEEYIHTLQTPNVKKYEPPLIFDQPIKNKRRGMFRSIFGL</sequence>
<keyword evidence="4 8" id="KW-0749">Sporulation</keyword>
<evidence type="ECO:0000256" key="1">
    <source>
        <dbReference type="ARBA" id="ARBA00022490"/>
    </source>
</evidence>
<dbReference type="CDD" id="cd04762">
    <property type="entry name" value="HTH_MerR-trunc"/>
    <property type="match status" value="1"/>
</dbReference>
<dbReference type="InterPro" id="IPR009061">
    <property type="entry name" value="DNA-bd_dom_put_sf"/>
</dbReference>
<dbReference type="HAMAP" id="MF_01170">
    <property type="entry name" value="RacA"/>
    <property type="match status" value="1"/>
</dbReference>
<dbReference type="Proteomes" id="UP000737402">
    <property type="component" value="Unassembled WGS sequence"/>
</dbReference>
<evidence type="ECO:0000256" key="5">
    <source>
        <dbReference type="ARBA" id="ARBA00023054"/>
    </source>
</evidence>
<evidence type="ECO:0000259" key="9">
    <source>
        <dbReference type="Pfam" id="PF13411"/>
    </source>
</evidence>
<evidence type="ECO:0000256" key="7">
    <source>
        <dbReference type="ARBA" id="ARBA00023306"/>
    </source>
</evidence>
<dbReference type="SUPFAM" id="SSF46955">
    <property type="entry name" value="Putative DNA-binding domain"/>
    <property type="match status" value="1"/>
</dbReference>
<evidence type="ECO:0000256" key="4">
    <source>
        <dbReference type="ARBA" id="ARBA00022969"/>
    </source>
</evidence>
<feature type="coiled-coil region" evidence="8">
    <location>
        <begin position="87"/>
        <end position="133"/>
    </location>
</feature>
<dbReference type="RefSeq" id="WP_204417169.1">
    <property type="nucleotide sequence ID" value="NZ_JAFBED010000005.1"/>
</dbReference>
<evidence type="ECO:0000256" key="3">
    <source>
        <dbReference type="ARBA" id="ARBA00022829"/>
    </source>
</evidence>
<evidence type="ECO:0000256" key="6">
    <source>
        <dbReference type="ARBA" id="ARBA00023125"/>
    </source>
</evidence>
<name>A0ABS2P214_9BACI</name>
<feature type="DNA-binding region" description="H-T-H motif" evidence="8">
    <location>
        <begin position="5"/>
        <end position="25"/>
    </location>
</feature>
<keyword evidence="1 8" id="KW-0963">Cytoplasm</keyword>
<keyword evidence="2 8" id="KW-0132">Cell division</keyword>
<comment type="similarity">
    <text evidence="8">Belongs to the RacA family.</text>
</comment>
<organism evidence="10 11">
    <name type="scientific">Sutcliffiella tianshenii</name>
    <dbReference type="NCBI Taxonomy" id="1463404"/>
    <lineage>
        <taxon>Bacteria</taxon>
        <taxon>Bacillati</taxon>
        <taxon>Bacillota</taxon>
        <taxon>Bacilli</taxon>
        <taxon>Bacillales</taxon>
        <taxon>Bacillaceae</taxon>
        <taxon>Sutcliffiella</taxon>
    </lineage>
</organism>
<feature type="domain" description="HTH merR-type" evidence="9">
    <location>
        <begin position="5"/>
        <end position="53"/>
    </location>
</feature>
<evidence type="ECO:0000313" key="11">
    <source>
        <dbReference type="Proteomes" id="UP000737402"/>
    </source>
</evidence>
<keyword evidence="11" id="KW-1185">Reference proteome</keyword>